<keyword evidence="2 6" id="KW-0812">Transmembrane</keyword>
<proteinExistence type="predicted"/>
<evidence type="ECO:0000256" key="5">
    <source>
        <dbReference type="SAM" id="MobiDB-lite"/>
    </source>
</evidence>
<dbReference type="EMBL" id="JARGEI010000015">
    <property type="protein sequence ID" value="KAJ8719029.1"/>
    <property type="molecule type" value="Genomic_DNA"/>
</dbReference>
<evidence type="ECO:0000256" key="4">
    <source>
        <dbReference type="ARBA" id="ARBA00023136"/>
    </source>
</evidence>
<dbReference type="AlphaFoldDB" id="A0AAD8DS84"/>
<dbReference type="PANTHER" id="PTHR23507">
    <property type="entry name" value="ZGC:174356"/>
    <property type="match status" value="1"/>
</dbReference>
<protein>
    <recommendedName>
        <fullName evidence="9">Proton-coupled folate transporter</fullName>
    </recommendedName>
</protein>
<reference evidence="7" key="1">
    <citation type="submission" date="2023-03" db="EMBL/GenBank/DDBJ databases">
        <title>Chromosome-level genomes of two armyworms, Mythimna separata and Mythimna loreyi, provide insights into the biosynthesis and reception of sex pheromones.</title>
        <authorList>
            <person name="Zhao H."/>
        </authorList>
    </citation>
    <scope>NUCLEOTIDE SEQUENCE</scope>
    <source>
        <strain evidence="7">BeijingLab</strain>
        <tissue evidence="7">Pupa</tissue>
    </source>
</reference>
<feature type="transmembrane region" description="Helical" evidence="6">
    <location>
        <begin position="102"/>
        <end position="120"/>
    </location>
</feature>
<feature type="transmembrane region" description="Helical" evidence="6">
    <location>
        <begin position="324"/>
        <end position="346"/>
    </location>
</feature>
<evidence type="ECO:0008006" key="9">
    <source>
        <dbReference type="Google" id="ProtNLM"/>
    </source>
</evidence>
<keyword evidence="4 6" id="KW-0472">Membrane</keyword>
<evidence type="ECO:0000256" key="6">
    <source>
        <dbReference type="SAM" id="Phobius"/>
    </source>
</evidence>
<accession>A0AAD8DS84</accession>
<dbReference type="GO" id="GO:0016020">
    <property type="term" value="C:membrane"/>
    <property type="evidence" value="ECO:0007669"/>
    <property type="project" value="UniProtKB-SubCell"/>
</dbReference>
<evidence type="ECO:0000313" key="8">
    <source>
        <dbReference type="Proteomes" id="UP001231518"/>
    </source>
</evidence>
<evidence type="ECO:0000313" key="7">
    <source>
        <dbReference type="EMBL" id="KAJ8719029.1"/>
    </source>
</evidence>
<feature type="region of interest" description="Disordered" evidence="5">
    <location>
        <begin position="1"/>
        <end position="34"/>
    </location>
</feature>
<dbReference type="InterPro" id="IPR036259">
    <property type="entry name" value="MFS_trans_sf"/>
</dbReference>
<feature type="region of interest" description="Disordered" evidence="5">
    <location>
        <begin position="469"/>
        <end position="527"/>
    </location>
</feature>
<keyword evidence="3 6" id="KW-1133">Transmembrane helix</keyword>
<dbReference type="SUPFAM" id="SSF103473">
    <property type="entry name" value="MFS general substrate transporter"/>
    <property type="match status" value="1"/>
</dbReference>
<name>A0AAD8DS84_MYTSE</name>
<dbReference type="Gene3D" id="1.20.1250.20">
    <property type="entry name" value="MFS general substrate transporter like domains"/>
    <property type="match status" value="1"/>
</dbReference>
<evidence type="ECO:0000256" key="2">
    <source>
        <dbReference type="ARBA" id="ARBA00022692"/>
    </source>
</evidence>
<sequence length="550" mass="59978">MNEGTVDIQSELEKLRGPPEEQEEKENIKRKPSCVENPPQKYRILLEPALVGAMIAINLGQTSLQNFYLQTACTVDLGVDLAVCETGEMEAESQIVVSGVNVSRSFIGSLIATVVLLFVGPWSDCSGRRKPLLILPLVGMSVMTTGVLLMLIFPGASTTQVLYAVQLPMSLGGNFGLLLAAAFSHIGDVCFATGRDVTRTMGTHRAAIQIAHVLGAVGGPLLYRYLGFFGVFPLVLFLQLSSLIYVIFVVKDVSINRENKVSVCNWKLPFNAVHCLVRPREGRKRMIILLMLVVTLGDRMLLSAEVLIAYMYYRYKFHWNDVMFGSFLAYKNIVSFTGTLLILSVLKRRLRLSDETVGMLSCSSYILATSGLIVSTTTWCVFMLPLVGIISQGSQVVQRPILNKQILPTEQGKIYSVMGALESAMQTISSPLYSLLYTKTVAKMPDAWLLPGITLAVFGNNIIMQRPGPGFNQGYPGPGGPGGPGMNPGPPGQNRFNNPGGPVYAPGYGQPMPGQQNPQQNFQPNAGCFMPAATIRKISNTTPPQPHHFQ</sequence>
<organism evidence="7 8">
    <name type="scientific">Mythimna separata</name>
    <name type="common">Oriental armyworm</name>
    <name type="synonym">Pseudaletia separata</name>
    <dbReference type="NCBI Taxonomy" id="271217"/>
    <lineage>
        <taxon>Eukaryota</taxon>
        <taxon>Metazoa</taxon>
        <taxon>Ecdysozoa</taxon>
        <taxon>Arthropoda</taxon>
        <taxon>Hexapoda</taxon>
        <taxon>Insecta</taxon>
        <taxon>Pterygota</taxon>
        <taxon>Neoptera</taxon>
        <taxon>Endopterygota</taxon>
        <taxon>Lepidoptera</taxon>
        <taxon>Glossata</taxon>
        <taxon>Ditrysia</taxon>
        <taxon>Noctuoidea</taxon>
        <taxon>Noctuidae</taxon>
        <taxon>Noctuinae</taxon>
        <taxon>Hadenini</taxon>
        <taxon>Mythimna</taxon>
    </lineage>
</organism>
<keyword evidence="8" id="KW-1185">Reference proteome</keyword>
<feature type="transmembrane region" description="Helical" evidence="6">
    <location>
        <begin position="132"/>
        <end position="153"/>
    </location>
</feature>
<feature type="compositionally biased region" description="Low complexity" evidence="5">
    <location>
        <begin position="506"/>
        <end position="525"/>
    </location>
</feature>
<feature type="compositionally biased region" description="Basic and acidic residues" evidence="5">
    <location>
        <begin position="11"/>
        <end position="29"/>
    </location>
</feature>
<dbReference type="Proteomes" id="UP001231518">
    <property type="component" value="Chromosome 8"/>
</dbReference>
<evidence type="ECO:0000256" key="3">
    <source>
        <dbReference type="ARBA" id="ARBA00022989"/>
    </source>
</evidence>
<feature type="transmembrane region" description="Helical" evidence="6">
    <location>
        <begin position="229"/>
        <end position="250"/>
    </location>
</feature>
<evidence type="ECO:0000256" key="1">
    <source>
        <dbReference type="ARBA" id="ARBA00004141"/>
    </source>
</evidence>
<dbReference type="GO" id="GO:0022857">
    <property type="term" value="F:transmembrane transporter activity"/>
    <property type="evidence" value="ECO:0007669"/>
    <property type="project" value="TreeGrafter"/>
</dbReference>
<gene>
    <name evidence="7" type="ORF">PYW07_016585</name>
</gene>
<feature type="transmembrane region" description="Helical" evidence="6">
    <location>
        <begin position="287"/>
        <end position="312"/>
    </location>
</feature>
<feature type="compositionally biased region" description="Gly residues" evidence="5">
    <location>
        <begin position="476"/>
        <end position="486"/>
    </location>
</feature>
<dbReference type="PANTHER" id="PTHR23507:SF1">
    <property type="entry name" value="FI18259P1-RELATED"/>
    <property type="match status" value="1"/>
</dbReference>
<comment type="subcellular location">
    <subcellularLocation>
        <location evidence="1">Membrane</location>
        <topology evidence="1">Multi-pass membrane protein</topology>
    </subcellularLocation>
</comment>
<feature type="transmembrane region" description="Helical" evidence="6">
    <location>
        <begin position="366"/>
        <end position="390"/>
    </location>
</feature>
<comment type="caution">
    <text evidence="7">The sequence shown here is derived from an EMBL/GenBank/DDBJ whole genome shotgun (WGS) entry which is preliminary data.</text>
</comment>